<proteinExistence type="predicted"/>
<dbReference type="AlphaFoldDB" id="K1TR03"/>
<feature type="non-terminal residue" evidence="1">
    <location>
        <position position="46"/>
    </location>
</feature>
<comment type="caution">
    <text evidence="1">The sequence shown here is derived from an EMBL/GenBank/DDBJ whole genome shotgun (WGS) entry which is preliminary data.</text>
</comment>
<organism evidence="1">
    <name type="scientific">human gut metagenome</name>
    <dbReference type="NCBI Taxonomy" id="408170"/>
    <lineage>
        <taxon>unclassified sequences</taxon>
        <taxon>metagenomes</taxon>
        <taxon>organismal metagenomes</taxon>
    </lineage>
</organism>
<reference evidence="1" key="1">
    <citation type="journal article" date="2013" name="Environ. Microbiol.">
        <title>Microbiota from the distal guts of lean and obese adolescents exhibit partial functional redundancy besides clear differences in community structure.</title>
        <authorList>
            <person name="Ferrer M."/>
            <person name="Ruiz A."/>
            <person name="Lanza F."/>
            <person name="Haange S.B."/>
            <person name="Oberbach A."/>
            <person name="Till H."/>
            <person name="Bargiela R."/>
            <person name="Campoy C."/>
            <person name="Segura M.T."/>
            <person name="Richter M."/>
            <person name="von Bergen M."/>
            <person name="Seifert J."/>
            <person name="Suarez A."/>
        </authorList>
    </citation>
    <scope>NUCLEOTIDE SEQUENCE</scope>
</reference>
<name>K1TR03_9ZZZZ</name>
<evidence type="ECO:0000313" key="1">
    <source>
        <dbReference type="EMBL" id="EKC68675.1"/>
    </source>
</evidence>
<accession>K1TR03</accession>
<sequence length="46" mass="5410">MSETHSSIMARLMPLYEMAPERFMAFYDAVYLMCVDLPEGCRFRIS</sequence>
<protein>
    <submittedName>
        <fullName evidence="1">Uncharacterized protein</fullName>
    </submittedName>
</protein>
<gene>
    <name evidence="1" type="ORF">OBE_04806</name>
</gene>
<dbReference type="EMBL" id="AJWZ01003273">
    <property type="protein sequence ID" value="EKC68675.1"/>
    <property type="molecule type" value="Genomic_DNA"/>
</dbReference>